<accession>A0A452QEL6</accession>
<dbReference type="GO" id="GO:0005829">
    <property type="term" value="C:cytosol"/>
    <property type="evidence" value="ECO:0007669"/>
    <property type="project" value="TreeGrafter"/>
</dbReference>
<dbReference type="InterPro" id="IPR040032">
    <property type="entry name" value="DENND1A/B/C"/>
</dbReference>
<dbReference type="GeneTree" id="ENSGT00940000155446"/>
<keyword evidence="3" id="KW-1185">Reference proteome</keyword>
<dbReference type="PANTHER" id="PTHR13196:SF24">
    <property type="entry name" value="DENN DOMAIN-CONTAINING PROTEIN 1B"/>
    <property type="match status" value="1"/>
</dbReference>
<proteinExistence type="predicted"/>
<dbReference type="Proteomes" id="UP000291022">
    <property type="component" value="Unassembled WGS sequence"/>
</dbReference>
<dbReference type="GO" id="GO:0032456">
    <property type="term" value="P:endocytic recycling"/>
    <property type="evidence" value="ECO:0007669"/>
    <property type="project" value="TreeGrafter"/>
</dbReference>
<feature type="signal peptide" evidence="1">
    <location>
        <begin position="1"/>
        <end position="20"/>
    </location>
</feature>
<reference evidence="3" key="1">
    <citation type="submission" date="2016-06" db="EMBL/GenBank/DDBJ databases">
        <title>De novo assembly and RNA-Seq shows season-dependent expression and editing in black bear kidneys.</title>
        <authorList>
            <person name="Korstanje R."/>
            <person name="Srivastava A."/>
            <person name="Sarsani V.K."/>
            <person name="Sheehan S.M."/>
            <person name="Seger R.L."/>
            <person name="Barter M.E."/>
            <person name="Lindqvist C."/>
            <person name="Brody L.C."/>
            <person name="Mullikin J.C."/>
        </authorList>
    </citation>
    <scope>NUCLEOTIDE SEQUENCE [LARGE SCALE GENOMIC DNA]</scope>
</reference>
<dbReference type="GO" id="GO:1901981">
    <property type="term" value="F:phosphatidylinositol phosphate binding"/>
    <property type="evidence" value="ECO:0007669"/>
    <property type="project" value="TreeGrafter"/>
</dbReference>
<keyword evidence="1" id="KW-0732">Signal</keyword>
<reference evidence="2" key="2">
    <citation type="submission" date="2025-08" db="UniProtKB">
        <authorList>
            <consortium name="Ensembl"/>
        </authorList>
    </citation>
    <scope>IDENTIFICATION</scope>
</reference>
<protein>
    <recommendedName>
        <fullName evidence="4">DENN domain containing 1B</fullName>
    </recommendedName>
</protein>
<dbReference type="STRING" id="9643.ENSUAMP00000003271"/>
<name>A0A452QEL6_URSAM</name>
<evidence type="ECO:0000256" key="1">
    <source>
        <dbReference type="SAM" id="SignalP"/>
    </source>
</evidence>
<dbReference type="GO" id="GO:0050852">
    <property type="term" value="P:T cell receptor signaling pathway"/>
    <property type="evidence" value="ECO:0007669"/>
    <property type="project" value="TreeGrafter"/>
</dbReference>
<dbReference type="GO" id="GO:0016607">
    <property type="term" value="C:nuclear speck"/>
    <property type="evidence" value="ECO:0007669"/>
    <property type="project" value="TreeGrafter"/>
</dbReference>
<feature type="chain" id="PRO_5019338147" description="DENN domain containing 1B" evidence="1">
    <location>
        <begin position="21"/>
        <end position="409"/>
    </location>
</feature>
<sequence length="409" mass="44747">MPLLSLSLGICICFIDGRLAKLNAGRGFSDVFEEEITSGGFCGGNPRSYQQWVHTVKKGGALFNTAMTKATPAVRTAYKFAKNHAKQGIKEVKSKLKHKENEDYGACSGSVQYTPVYTLHNEKGGSIEKRKLAQARLKRPLKSLDGALYDDDYDERASKLSSEDGEEASAYFYESDDSIEARVKTPYSGEMDLLGEILDTLSTHSSDQGKLAAAKSLDFFRSMDDIDYKPTNTSNAPSENNLALLCSGSGDQAEWHLGQDDSALHGRHLPPSPRKRVSSGGLTDSLFILKEENNEKYLSVDNVRGPVVMEKPASTSGLDLQLTSPEVSKNEKAKTEKKETLSQISDDLLTPSLGRRSSTFVPWEKEGKEAKETSEDAGLLHEVVSLCHITSAFQQDLNISEENASGSQT</sequence>
<dbReference type="PANTHER" id="PTHR13196">
    <property type="entry name" value="DENN DOMAIN-CONTAINING"/>
    <property type="match status" value="1"/>
</dbReference>
<dbReference type="OMA" id="EVCLINE"/>
<organism evidence="2 3">
    <name type="scientific">Ursus americanus</name>
    <name type="common">American black bear</name>
    <name type="synonym">Euarctos americanus</name>
    <dbReference type="NCBI Taxonomy" id="9643"/>
    <lineage>
        <taxon>Eukaryota</taxon>
        <taxon>Metazoa</taxon>
        <taxon>Chordata</taxon>
        <taxon>Craniata</taxon>
        <taxon>Vertebrata</taxon>
        <taxon>Euteleostomi</taxon>
        <taxon>Mammalia</taxon>
        <taxon>Eutheria</taxon>
        <taxon>Laurasiatheria</taxon>
        <taxon>Carnivora</taxon>
        <taxon>Caniformia</taxon>
        <taxon>Ursidae</taxon>
        <taxon>Ursus</taxon>
    </lineage>
</organism>
<evidence type="ECO:0000313" key="2">
    <source>
        <dbReference type="Ensembl" id="ENSUAMP00000003271.1"/>
    </source>
</evidence>
<dbReference type="AlphaFoldDB" id="A0A452QEL6"/>
<evidence type="ECO:0000313" key="3">
    <source>
        <dbReference type="Proteomes" id="UP000291022"/>
    </source>
</evidence>
<dbReference type="GO" id="GO:0005085">
    <property type="term" value="F:guanyl-nucleotide exchange factor activity"/>
    <property type="evidence" value="ECO:0007669"/>
    <property type="project" value="InterPro"/>
</dbReference>
<dbReference type="Ensembl" id="ENSUAMT00000003724.1">
    <property type="protein sequence ID" value="ENSUAMP00000003271.1"/>
    <property type="gene ID" value="ENSUAMG00000002994.1"/>
</dbReference>
<reference evidence="2" key="3">
    <citation type="submission" date="2025-09" db="UniProtKB">
        <authorList>
            <consortium name="Ensembl"/>
        </authorList>
    </citation>
    <scope>IDENTIFICATION</scope>
</reference>
<evidence type="ECO:0008006" key="4">
    <source>
        <dbReference type="Google" id="ProtNLM"/>
    </source>
</evidence>
<dbReference type="GO" id="GO:0006897">
    <property type="term" value="P:endocytosis"/>
    <property type="evidence" value="ECO:0007669"/>
    <property type="project" value="TreeGrafter"/>
</dbReference>